<reference evidence="13 14" key="1">
    <citation type="journal article" date="2023" name="ISME J.">
        <title>Cultivation and genomic characterization of novel and ubiquitous marine nitrite-oxidizing bacteria from the Nitrospirales.</title>
        <authorList>
            <person name="Mueller A.J."/>
            <person name="Daebeler A."/>
            <person name="Herbold C.W."/>
            <person name="Kirkegaard R.H."/>
            <person name="Daims H."/>
        </authorList>
    </citation>
    <scope>NUCLEOTIDE SEQUENCE [LARGE SCALE GENOMIC DNA]</scope>
    <source>
        <strain evidence="13 14">EB</strain>
    </source>
</reference>
<keyword evidence="11" id="KW-0413">Isomerase</keyword>
<keyword evidence="8" id="KW-0460">Magnesium</keyword>
<dbReference type="EC" id="5.6.2.2" evidence="4"/>
<dbReference type="PANTHER" id="PTHR45866:SF1">
    <property type="entry name" value="DNA GYRASE SUBUNIT B, MITOCHONDRIAL"/>
    <property type="match status" value="1"/>
</dbReference>
<dbReference type="SMART" id="SM00387">
    <property type="entry name" value="HATPase_c"/>
    <property type="match status" value="1"/>
</dbReference>
<keyword evidence="6" id="KW-0547">Nucleotide-binding</keyword>
<dbReference type="PROSITE" id="PS00177">
    <property type="entry name" value="TOPOISOMERASE_II"/>
    <property type="match status" value="1"/>
</dbReference>
<protein>
    <recommendedName>
        <fullName evidence="4">DNA topoisomerase (ATP-hydrolyzing)</fullName>
        <ecNumber evidence="4">5.6.2.2</ecNumber>
    </recommendedName>
</protein>
<dbReference type="Gene3D" id="3.30.565.10">
    <property type="entry name" value="Histidine kinase-like ATPase, C-terminal domain"/>
    <property type="match status" value="1"/>
</dbReference>
<organism evidence="13 14">
    <name type="scientific">Candidatus Nitronereus thalassa</name>
    <dbReference type="NCBI Taxonomy" id="3020898"/>
    <lineage>
        <taxon>Bacteria</taxon>
        <taxon>Pseudomonadati</taxon>
        <taxon>Nitrospirota</taxon>
        <taxon>Nitrospiria</taxon>
        <taxon>Nitrospirales</taxon>
        <taxon>Nitrospiraceae</taxon>
        <taxon>Candidatus Nitronereus</taxon>
    </lineage>
</organism>
<evidence type="ECO:0000256" key="9">
    <source>
        <dbReference type="ARBA" id="ARBA00023029"/>
    </source>
</evidence>
<dbReference type="InterPro" id="IPR013506">
    <property type="entry name" value="Topo_IIA_bsu_dom2"/>
</dbReference>
<proteinExistence type="inferred from homology"/>
<dbReference type="InterPro" id="IPR006171">
    <property type="entry name" value="TOPRIM_dom"/>
</dbReference>
<evidence type="ECO:0000256" key="11">
    <source>
        <dbReference type="ARBA" id="ARBA00023235"/>
    </source>
</evidence>
<evidence type="ECO:0000256" key="2">
    <source>
        <dbReference type="ARBA" id="ARBA00001946"/>
    </source>
</evidence>
<evidence type="ECO:0000256" key="6">
    <source>
        <dbReference type="ARBA" id="ARBA00022741"/>
    </source>
</evidence>
<dbReference type="Pfam" id="PF00204">
    <property type="entry name" value="DNA_gyraseB"/>
    <property type="match status" value="1"/>
</dbReference>
<dbReference type="RefSeq" id="WP_313832514.1">
    <property type="nucleotide sequence ID" value="NZ_JAQOUE010000001.1"/>
</dbReference>
<dbReference type="CDD" id="cd16928">
    <property type="entry name" value="HATPase_GyrB-like"/>
    <property type="match status" value="1"/>
</dbReference>
<dbReference type="CDD" id="cd00822">
    <property type="entry name" value="TopoII_Trans_DNA_gyrase"/>
    <property type="match status" value="1"/>
</dbReference>
<keyword evidence="10" id="KW-0238">DNA-binding</keyword>
<dbReference type="InterPro" id="IPR020568">
    <property type="entry name" value="Ribosomal_Su5_D2-typ_SF"/>
</dbReference>
<evidence type="ECO:0000256" key="5">
    <source>
        <dbReference type="ARBA" id="ARBA00022723"/>
    </source>
</evidence>
<dbReference type="SUPFAM" id="SSF55874">
    <property type="entry name" value="ATPase domain of HSP90 chaperone/DNA topoisomerase II/histidine kinase"/>
    <property type="match status" value="1"/>
</dbReference>
<dbReference type="SUPFAM" id="SSF56719">
    <property type="entry name" value="Type II DNA topoisomerase"/>
    <property type="match status" value="1"/>
</dbReference>
<dbReference type="SUPFAM" id="SSF54211">
    <property type="entry name" value="Ribosomal protein S5 domain 2-like"/>
    <property type="match status" value="1"/>
</dbReference>
<dbReference type="InterPro" id="IPR013759">
    <property type="entry name" value="Topo_IIA_B_C"/>
</dbReference>
<dbReference type="PROSITE" id="PS50880">
    <property type="entry name" value="TOPRIM"/>
    <property type="match status" value="1"/>
</dbReference>
<dbReference type="PRINTS" id="PR01159">
    <property type="entry name" value="DNAGYRASEB"/>
</dbReference>
<dbReference type="InterPro" id="IPR001241">
    <property type="entry name" value="Topo_IIA"/>
</dbReference>
<dbReference type="InterPro" id="IPR013760">
    <property type="entry name" value="Topo_IIA-like_dom_sf"/>
</dbReference>
<keyword evidence="14" id="KW-1185">Reference proteome</keyword>
<keyword evidence="9" id="KW-0799">Topoisomerase</keyword>
<evidence type="ECO:0000256" key="7">
    <source>
        <dbReference type="ARBA" id="ARBA00022840"/>
    </source>
</evidence>
<evidence type="ECO:0000313" key="13">
    <source>
        <dbReference type="EMBL" id="MDT7042150.1"/>
    </source>
</evidence>
<dbReference type="InterPro" id="IPR000565">
    <property type="entry name" value="Topo_IIA_B"/>
</dbReference>
<keyword evidence="5" id="KW-0479">Metal-binding</keyword>
<comment type="cofactor">
    <cofactor evidence="2">
        <name>Mg(2+)</name>
        <dbReference type="ChEBI" id="CHEBI:18420"/>
    </cofactor>
</comment>
<evidence type="ECO:0000256" key="4">
    <source>
        <dbReference type="ARBA" id="ARBA00012895"/>
    </source>
</evidence>
<dbReference type="PRINTS" id="PR00418">
    <property type="entry name" value="TPI2FAMILY"/>
</dbReference>
<comment type="caution">
    <text evidence="13">The sequence shown here is derived from an EMBL/GenBank/DDBJ whole genome shotgun (WGS) entry which is preliminary data.</text>
</comment>
<evidence type="ECO:0000256" key="8">
    <source>
        <dbReference type="ARBA" id="ARBA00022842"/>
    </source>
</evidence>
<dbReference type="InterPro" id="IPR002288">
    <property type="entry name" value="DNA_gyrase_B_C"/>
</dbReference>
<gene>
    <name evidence="13" type="ORF">PPG34_07275</name>
</gene>
<dbReference type="InterPro" id="IPR014721">
    <property type="entry name" value="Ribsml_uS5_D2-typ_fold_subgr"/>
</dbReference>
<feature type="domain" description="Toprim" evidence="12">
    <location>
        <begin position="427"/>
        <end position="541"/>
    </location>
</feature>
<evidence type="ECO:0000256" key="1">
    <source>
        <dbReference type="ARBA" id="ARBA00000185"/>
    </source>
</evidence>
<dbReference type="NCBIfam" id="NF004189">
    <property type="entry name" value="PRK05644.1"/>
    <property type="match status" value="1"/>
</dbReference>
<dbReference type="Gene3D" id="3.40.50.670">
    <property type="match status" value="1"/>
</dbReference>
<evidence type="ECO:0000256" key="10">
    <source>
        <dbReference type="ARBA" id="ARBA00023125"/>
    </source>
</evidence>
<dbReference type="Pfam" id="PF01751">
    <property type="entry name" value="Toprim"/>
    <property type="match status" value="1"/>
</dbReference>
<evidence type="ECO:0000259" key="12">
    <source>
        <dbReference type="PROSITE" id="PS50880"/>
    </source>
</evidence>
<comment type="catalytic activity">
    <reaction evidence="1">
        <text>ATP-dependent breakage, passage and rejoining of double-stranded DNA.</text>
        <dbReference type="EC" id="5.6.2.2"/>
    </reaction>
</comment>
<evidence type="ECO:0000256" key="3">
    <source>
        <dbReference type="ARBA" id="ARBA00010708"/>
    </source>
</evidence>
<dbReference type="Pfam" id="PF00986">
    <property type="entry name" value="DNA_gyraseB_C"/>
    <property type="match status" value="1"/>
</dbReference>
<dbReference type="InterPro" id="IPR036890">
    <property type="entry name" value="HATPase_C_sf"/>
</dbReference>
<dbReference type="Gene3D" id="3.30.230.10">
    <property type="match status" value="1"/>
</dbReference>
<evidence type="ECO:0000313" key="14">
    <source>
        <dbReference type="Proteomes" id="UP001250932"/>
    </source>
</evidence>
<sequence length="643" mass="71255">MAKKYDASDIVVLEGIEPVRKRPAMYIGGTDKTGLHHLVWEILDNGIDEVINGYATTIMVELDKNRNGIRLTDNGRGIPVDLHKKHKKSALEIIMTTLHAGGKFETGSYIHSGGLHGVGASVVNALSVHLEVTVKRDGREWTQSYKAGKPQGSVKKGAAVRGTGTSVYFRPDPAIFGKHTAFDPTLLKDTLEAKSYLHKGLKITFKDGTTGETHHFVHEQGIEEYLTKLVKDRGKRPTADFVFYLDKKLQNNVGNGDGFAMEVALQWTDEPAEFIRSYVNGVATVSGGTHELGLRAGIVKAVRNYMDTHNLTPKGLSIQAEDIREGLAVVLSVLILNPQFQGQTKERLNNPEVQSLVDNTIRPALENFLNVNKTIAETLVGRMILAARAREASREASKAVMRKSAVSHRLNLPGKLTDCQSTDPGISELFVVEGDSAGGTAKQGRDLKTQAIFPIRGKVLNTEELTLGKVVENKELADLVKVLGCGIGKDFDLKKLRYHKIVLLMDADIDGYHISTLLLTFFFRHMSELIKHGHVFIAQPPLYRIDIGKEVLWAGSDEEKERVLSEARSNAKPTISRFKGLGEMFPQQLKETTLNPATRRLLKVELQDELHTDRTFHDLMGKRTEARYEFLMANATLADNLDV</sequence>
<dbReference type="Pfam" id="PF02518">
    <property type="entry name" value="HATPase_c"/>
    <property type="match status" value="1"/>
</dbReference>
<name>A0ABU3K6Y1_9BACT</name>
<dbReference type="Proteomes" id="UP001250932">
    <property type="component" value="Unassembled WGS sequence"/>
</dbReference>
<keyword evidence="7" id="KW-0067">ATP-binding</keyword>
<dbReference type="InterPro" id="IPR003594">
    <property type="entry name" value="HATPase_dom"/>
</dbReference>
<accession>A0ABU3K6Y1</accession>
<dbReference type="SMART" id="SM00433">
    <property type="entry name" value="TOP2c"/>
    <property type="match status" value="1"/>
</dbReference>
<dbReference type="EMBL" id="JAQOUE010000001">
    <property type="protein sequence ID" value="MDT7042150.1"/>
    <property type="molecule type" value="Genomic_DNA"/>
</dbReference>
<dbReference type="PANTHER" id="PTHR45866">
    <property type="entry name" value="DNA GYRASE/TOPOISOMERASE SUBUNIT B"/>
    <property type="match status" value="1"/>
</dbReference>
<comment type="similarity">
    <text evidence="3">Belongs to the type II topoisomerase GyrB family.</text>
</comment>
<dbReference type="InterPro" id="IPR018522">
    <property type="entry name" value="TopoIIA_CS"/>
</dbReference>